<dbReference type="Gene3D" id="1.20.80.30">
    <property type="match status" value="1"/>
</dbReference>
<evidence type="ECO:0000256" key="7">
    <source>
        <dbReference type="ARBA" id="ARBA00022777"/>
    </source>
</evidence>
<dbReference type="Pfam" id="PF02896">
    <property type="entry name" value="PEP-utilizers_C"/>
    <property type="match status" value="1"/>
</dbReference>
<evidence type="ECO:0000256" key="4">
    <source>
        <dbReference type="ARBA" id="ARBA00022679"/>
    </source>
</evidence>
<dbReference type="GO" id="GO:0046872">
    <property type="term" value="F:metal ion binding"/>
    <property type="evidence" value="ECO:0007669"/>
    <property type="project" value="UniProtKB-KW"/>
</dbReference>
<dbReference type="InterPro" id="IPR018274">
    <property type="entry name" value="PEP_util_AS"/>
</dbReference>
<feature type="binding site" evidence="11">
    <location>
        <position position="829"/>
    </location>
    <ligand>
        <name>substrate</name>
    </ligand>
</feature>
<dbReference type="SMR" id="A0A0A0VDF3"/>
<feature type="binding site" evidence="11">
    <location>
        <position position="646"/>
    </location>
    <ligand>
        <name>substrate</name>
    </ligand>
</feature>
<evidence type="ECO:0000256" key="8">
    <source>
        <dbReference type="ARBA" id="ARBA00022840"/>
    </source>
</evidence>
<evidence type="ECO:0000256" key="10">
    <source>
        <dbReference type="PIRSR" id="PIRSR000853-1"/>
    </source>
</evidence>
<dbReference type="NCBIfam" id="TIGR01828">
    <property type="entry name" value="pyru_phos_dikin"/>
    <property type="match status" value="1"/>
</dbReference>
<feature type="binding site" evidence="11">
    <location>
        <position position="854"/>
    </location>
    <ligand>
        <name>substrate</name>
    </ligand>
</feature>
<dbReference type="SUPFAM" id="SSF52009">
    <property type="entry name" value="Phosphohistidine domain"/>
    <property type="match status" value="1"/>
</dbReference>
<dbReference type="GO" id="GO:0016301">
    <property type="term" value="F:kinase activity"/>
    <property type="evidence" value="ECO:0007669"/>
    <property type="project" value="UniProtKB-KW"/>
</dbReference>
<dbReference type="SUPFAM" id="SSF51621">
    <property type="entry name" value="Phosphoenolpyruvate/pyruvate domain"/>
    <property type="match status" value="1"/>
</dbReference>
<keyword evidence="6" id="KW-0547">Nucleotide-binding</keyword>
<evidence type="ECO:0000259" key="15">
    <source>
        <dbReference type="Pfam" id="PF01326"/>
    </source>
</evidence>
<dbReference type="InterPro" id="IPR010121">
    <property type="entry name" value="Pyruvate_phosphate_dikinase"/>
</dbReference>
<dbReference type="PANTHER" id="PTHR22931">
    <property type="entry name" value="PHOSPHOENOLPYRUVATE DIKINASE-RELATED"/>
    <property type="match status" value="1"/>
</dbReference>
<dbReference type="GO" id="GO:0050242">
    <property type="term" value="F:pyruvate, phosphate dikinase activity"/>
    <property type="evidence" value="ECO:0007669"/>
    <property type="project" value="UniProtKB-EC"/>
</dbReference>
<keyword evidence="7 17" id="KW-0418">Kinase</keyword>
<evidence type="ECO:0000256" key="13">
    <source>
        <dbReference type="SAM" id="MobiDB-lite"/>
    </source>
</evidence>
<dbReference type="EMBL" id="KM368334">
    <property type="protein sequence ID" value="AIW62928.1"/>
    <property type="molecule type" value="mRNA"/>
</dbReference>
<dbReference type="InterPro" id="IPR000121">
    <property type="entry name" value="PEP_util_C"/>
</dbReference>
<dbReference type="InterPro" id="IPR040442">
    <property type="entry name" value="Pyrv_kinase-like_dom_sf"/>
</dbReference>
<comment type="cofactor">
    <cofactor evidence="1 12">
        <name>Mg(2+)</name>
        <dbReference type="ChEBI" id="CHEBI:18420"/>
    </cofactor>
</comment>
<dbReference type="EC" id="2.7.9.1" evidence="3"/>
<dbReference type="InterPro" id="IPR008279">
    <property type="entry name" value="PEP-util_enz_mobile_dom"/>
</dbReference>
<feature type="region of interest" description="Disordered" evidence="13">
    <location>
        <begin position="54"/>
        <end position="90"/>
    </location>
</feature>
<dbReference type="Gene3D" id="1.10.189.10">
    <property type="entry name" value="Pyruvate Phosphate Dikinase, domain 2"/>
    <property type="match status" value="1"/>
</dbReference>
<feature type="binding site" evidence="12">
    <location>
        <position position="829"/>
    </location>
    <ligand>
        <name>Mg(2+)</name>
        <dbReference type="ChEBI" id="CHEBI:18420"/>
    </ligand>
</feature>
<dbReference type="Pfam" id="PF00391">
    <property type="entry name" value="PEP-utilizers"/>
    <property type="match status" value="1"/>
</dbReference>
<evidence type="ECO:0000256" key="2">
    <source>
        <dbReference type="ARBA" id="ARBA00007837"/>
    </source>
</evidence>
<feature type="binding site" evidence="11">
    <location>
        <position position="702"/>
    </location>
    <ligand>
        <name>substrate</name>
    </ligand>
</feature>
<feature type="active site" description="Tele-phosphohistidine intermediate" evidence="10">
    <location>
        <position position="540"/>
    </location>
</feature>
<evidence type="ECO:0000256" key="6">
    <source>
        <dbReference type="ARBA" id="ARBA00022741"/>
    </source>
</evidence>
<feature type="binding site" evidence="11">
    <location>
        <position position="853"/>
    </location>
    <ligand>
        <name>substrate</name>
    </ligand>
</feature>
<evidence type="ECO:0000259" key="14">
    <source>
        <dbReference type="Pfam" id="PF00391"/>
    </source>
</evidence>
<dbReference type="PROSITE" id="PS51257">
    <property type="entry name" value="PROKAR_LIPOPROTEIN"/>
    <property type="match status" value="1"/>
</dbReference>
<keyword evidence="17" id="KW-0670">Pyruvate</keyword>
<dbReference type="Gene3D" id="3.50.30.10">
    <property type="entry name" value="Phosphohistidine domain"/>
    <property type="match status" value="1"/>
</dbReference>
<feature type="binding site" evidence="11">
    <location>
        <position position="852"/>
    </location>
    <ligand>
        <name>substrate</name>
    </ligand>
</feature>
<accession>A0A0A0VDF3</accession>
<name>A0A0A0VDF3_SACJA</name>
<dbReference type="InterPro" id="IPR013815">
    <property type="entry name" value="ATP_grasp_subdomain_1"/>
</dbReference>
<proteinExistence type="evidence at transcript level"/>
<evidence type="ECO:0000256" key="11">
    <source>
        <dbReference type="PIRSR" id="PIRSR000853-2"/>
    </source>
</evidence>
<dbReference type="AlphaFoldDB" id="A0A0A0VDF3"/>
<evidence type="ECO:0000313" key="17">
    <source>
        <dbReference type="EMBL" id="AIW62928.1"/>
    </source>
</evidence>
<dbReference type="PROSITE" id="PS00370">
    <property type="entry name" value="PEP_ENZYMES_PHOS_SITE"/>
    <property type="match status" value="1"/>
</dbReference>
<dbReference type="InterPro" id="IPR015813">
    <property type="entry name" value="Pyrv/PenolPyrv_kinase-like_dom"/>
</dbReference>
<evidence type="ECO:0000259" key="16">
    <source>
        <dbReference type="Pfam" id="PF02896"/>
    </source>
</evidence>
<organism evidence="17">
    <name type="scientific">Saccharina japonica</name>
    <name type="common">Sweet kelp</name>
    <name type="synonym">Laminaria japonica</name>
    <dbReference type="NCBI Taxonomy" id="88149"/>
    <lineage>
        <taxon>Eukaryota</taxon>
        <taxon>Sar</taxon>
        <taxon>Stramenopiles</taxon>
        <taxon>Ochrophyta</taxon>
        <taxon>PX clade</taxon>
        <taxon>Phaeophyceae</taxon>
        <taxon>Laminariales</taxon>
        <taxon>Laminariaceae</taxon>
        <taxon>Saccharina</taxon>
    </lineage>
</organism>
<feature type="compositionally biased region" description="Basic residues" evidence="13">
    <location>
        <begin position="54"/>
        <end position="68"/>
    </location>
</feature>
<dbReference type="Gene3D" id="3.20.20.60">
    <property type="entry name" value="Phosphoenolpyruvate-binding domains"/>
    <property type="match status" value="1"/>
</dbReference>
<dbReference type="Gene3D" id="3.30.1490.20">
    <property type="entry name" value="ATP-grasp fold, A domain"/>
    <property type="match status" value="1"/>
</dbReference>
<feature type="active site" description="Proton donor" evidence="10">
    <location>
        <position position="917"/>
    </location>
</feature>
<feature type="domain" description="Pyruvate phosphate dikinase AMP/ATP-binding" evidence="15">
    <location>
        <begin position="390"/>
        <end position="443"/>
    </location>
</feature>
<dbReference type="NCBIfam" id="NF004531">
    <property type="entry name" value="PRK05878.1"/>
    <property type="match status" value="1"/>
</dbReference>
<dbReference type="InterPro" id="IPR002192">
    <property type="entry name" value="PPDK_AMP/ATP-bd"/>
</dbReference>
<reference evidence="17" key="1">
    <citation type="submission" date="2014-08" db="EMBL/GenBank/DDBJ databases">
        <title>Comparative transcriptomic analysis of different developmental stages of Saccharina japonica.</title>
        <authorList>
            <person name="Shao Z."/>
            <person name="Li Q."/>
            <person name="Zhang P."/>
            <person name="Yao J."/>
            <person name="Duan D."/>
        </authorList>
    </citation>
    <scope>NUCLEOTIDE SEQUENCE</scope>
    <source>
        <strain evidence="17">Zhongke 2</strain>
    </source>
</reference>
<feature type="domain" description="PEP-utilising enzyme mobile" evidence="14">
    <location>
        <begin position="507"/>
        <end position="588"/>
    </location>
</feature>
<feature type="domain" description="Pyruvate phosphate dikinase AMP/ATP-binding" evidence="15">
    <location>
        <begin position="112"/>
        <end position="148"/>
    </location>
</feature>
<evidence type="ECO:0000256" key="3">
    <source>
        <dbReference type="ARBA" id="ARBA00011994"/>
    </source>
</evidence>
<evidence type="ECO:0000256" key="9">
    <source>
        <dbReference type="ARBA" id="ARBA00022842"/>
    </source>
</evidence>
<protein>
    <recommendedName>
        <fullName evidence="3">pyruvate, phosphate dikinase</fullName>
        <ecNumber evidence="3">2.7.9.1</ecNumber>
    </recommendedName>
</protein>
<evidence type="ECO:0000256" key="5">
    <source>
        <dbReference type="ARBA" id="ARBA00022723"/>
    </source>
</evidence>
<evidence type="ECO:0000256" key="1">
    <source>
        <dbReference type="ARBA" id="ARBA00001946"/>
    </source>
</evidence>
<feature type="domain" description="PEP-utilising enzyme C-terminal" evidence="16">
    <location>
        <begin position="602"/>
        <end position="954"/>
    </location>
</feature>
<feature type="binding site" evidence="12">
    <location>
        <position position="855"/>
    </location>
    <ligand>
        <name>Mg(2+)</name>
        <dbReference type="ChEBI" id="CHEBI:18420"/>
    </ligand>
</feature>
<feature type="domain" description="Pyruvate phosphate dikinase AMP/ATP-binding" evidence="15">
    <location>
        <begin position="159"/>
        <end position="377"/>
    </location>
</feature>
<dbReference type="Pfam" id="PF01326">
    <property type="entry name" value="PPDK_N"/>
    <property type="match status" value="3"/>
</dbReference>
<keyword evidence="9 12" id="KW-0460">Magnesium</keyword>
<dbReference type="Gene3D" id="3.30.470.20">
    <property type="entry name" value="ATP-grasp fold, B domain"/>
    <property type="match status" value="1"/>
</dbReference>
<keyword evidence="5 12" id="KW-0479">Metal-binding</keyword>
<evidence type="ECO:0000256" key="12">
    <source>
        <dbReference type="PIRSR" id="PIRSR000853-3"/>
    </source>
</evidence>
<gene>
    <name evidence="17" type="primary">PPDK</name>
</gene>
<dbReference type="PIRSF" id="PIRSF000853">
    <property type="entry name" value="PPDK"/>
    <property type="match status" value="1"/>
</dbReference>
<dbReference type="PANTHER" id="PTHR22931:SF9">
    <property type="entry name" value="PYRUVATE, PHOSPHATE DIKINASE 1, CHLOROPLASTIC"/>
    <property type="match status" value="1"/>
</dbReference>
<dbReference type="GO" id="GO:0005524">
    <property type="term" value="F:ATP binding"/>
    <property type="evidence" value="ECO:0007669"/>
    <property type="project" value="UniProtKB-KW"/>
</dbReference>
<dbReference type="InterPro" id="IPR036637">
    <property type="entry name" value="Phosphohistidine_dom_sf"/>
</dbReference>
<feature type="binding site" evidence="11">
    <location>
        <position position="855"/>
    </location>
    <ligand>
        <name>substrate</name>
    </ligand>
</feature>
<comment type="similarity">
    <text evidence="2">Belongs to the PEP-utilizing enzyme family.</text>
</comment>
<keyword evidence="4" id="KW-0808">Transferase</keyword>
<keyword evidence="8" id="KW-0067">ATP-binding</keyword>
<dbReference type="SUPFAM" id="SSF56059">
    <property type="entry name" value="Glutathione synthetase ATP-binding domain-like"/>
    <property type="match status" value="1"/>
</dbReference>
<sequence>MKIPLIAAAAVVGGGCCPQAEAFVPTSSKISSAAVGRSHAGSSMLRFAEAASAAHRHHQPASARRRRSVPSALSMKSQATRVKADAPSGSAATDDVKRVYLLHEGNKDMKLLLGGKGANLCEMAKLSLPVPPAFVITTETCLEYFKEGTGNLPAALNYEAELKVLEDDTGKKFGDPSNPLLVSVRSGAPASMPGMMDTVLNLGLNDDIVQGIIDSTGNERFAYDTYRRFLNMYSDVVMNLDKEPFEEVITEIKKKKGVKLDLEMEAHDWKEVVDRFKKLNPNVPTDPREQLRGAVLAVFRSWNNDRAIRYRSYNGIPDEWGTAVSVQAMAYGNMNDGCGTGVAFSRNPSTGENKFFGEFLPNAAGEDVVAGIRTPQPLEEMAEKWPEVYAELYKYQEQLEKYYGDMQDIEFTVENGRLYMLQCRNGKRTAKASVKIAVDMVKEGTLTQSEALLRIPANQMDFFLHPTLDPSADKTLIGEGLPASPGAATGKIVFTPDDAEAMANIGEDVILVRKETTPEDIHGMKSAQGVLTALGGMTSHAAVVARGMGKCCVSGCTAADVDIAGKSLKLDGLELKEHDIITIDGSTGEVYLGTVDRRSAAEDEDFQTVLKWADEARTLKVLTNADTPEQAATARSLGAQGIGLCRSEHMFFDPERISAIRAMIVSEEKEERIRHLDTMAVFQREDIKGILKEMDGLPVTVRLLDPPLHEFLPHSIEDVQALADTVGKPLSVVQDRVAQLQEVNPMLGFRGCRLSVVYPEITEMQARAVAAAAAANKKAGLDPKPEIMVPVVSTAKELRLIVPRIQAAVADELEKAGVKLDIPIGTMMELPRACQTADQVVGTDGVEFMSFGTNDLTQSVWGFSRDDAIKFIGRYQEQGLLDFDPFARIDEEGVGGLIRTALEKARAKQPDTKVGICGEHGGEPDSVQFFHSLKFDYVSCSPFRVPIARISAGQAAASEALEEKKLYRESITNVKRAAIINAKKTDKTD</sequence>
<reference evidence="17" key="2">
    <citation type="submission" date="2014-08" db="EMBL/GenBank/DDBJ databases">
        <title>Evidence of the coexistence of C3 and C4 pathways in Saccharina japonica based on transcriptomic data.</title>
        <authorList>
            <person name="Shao Z."/>
            <person name="Li Q."/>
            <person name="Zhang P."/>
            <person name="Yao J."/>
            <person name="Duan D."/>
        </authorList>
    </citation>
    <scope>NUCLEOTIDE SEQUENCE</scope>
    <source>
        <strain evidence="17">Zhongke 2</strain>
    </source>
</reference>